<name>A0A2I1E387_9GLOM</name>
<dbReference type="Proteomes" id="UP000232688">
    <property type="component" value="Unassembled WGS sequence"/>
</dbReference>
<dbReference type="VEuPathDB" id="FungiDB:FUN_011162"/>
<reference evidence="1 4" key="2">
    <citation type="submission" date="2017-09" db="EMBL/GenBank/DDBJ databases">
        <title>Extensive intraspecific genome diversity in a model arbuscular mycorrhizal fungus.</title>
        <authorList>
            <person name="Chen E.C."/>
            <person name="Morin E."/>
            <person name="Beaudet D."/>
            <person name="Noel J."/>
            <person name="Ndikumana S."/>
            <person name="Charron P."/>
            <person name="St-Onge C."/>
            <person name="Giorgi J."/>
            <person name="Grigoriev I.V."/>
            <person name="Roux C."/>
            <person name="Martin F.M."/>
            <person name="Corradi N."/>
        </authorList>
    </citation>
    <scope>NUCLEOTIDE SEQUENCE [LARGE SCALE GENOMIC DNA]</scope>
    <source>
        <strain evidence="1 4">A5</strain>
    </source>
</reference>
<evidence type="ECO:0000313" key="4">
    <source>
        <dbReference type="Proteomes" id="UP000232722"/>
    </source>
</evidence>
<dbReference type="OrthoDB" id="2380746at2759"/>
<reference evidence="1 4" key="1">
    <citation type="submission" date="2016-04" db="EMBL/GenBank/DDBJ databases">
        <title>Genome analyses suggest a sexual origin of heterokaryosis in a supposedly ancient asexual fungus.</title>
        <authorList>
            <person name="Ropars J."/>
            <person name="Sedzielewska K."/>
            <person name="Noel J."/>
            <person name="Charron P."/>
            <person name="Farinelli L."/>
            <person name="Marton T."/>
            <person name="Kruger M."/>
            <person name="Pelin A."/>
            <person name="Brachmann A."/>
            <person name="Corradi N."/>
        </authorList>
    </citation>
    <scope>NUCLEOTIDE SEQUENCE [LARGE SCALE GENOMIC DNA]</scope>
    <source>
        <strain evidence="1 4">A5</strain>
    </source>
</reference>
<accession>A0A2I1E387</accession>
<proteinExistence type="predicted"/>
<gene>
    <name evidence="2" type="ORF">RhiirA1_452383</name>
    <name evidence="1" type="ORF">RhiirA5_410401</name>
</gene>
<comment type="caution">
    <text evidence="2">The sequence shown here is derived from an EMBL/GenBank/DDBJ whole genome shotgun (WGS) entry which is preliminary data.</text>
</comment>
<evidence type="ECO:0000313" key="3">
    <source>
        <dbReference type="Proteomes" id="UP000232688"/>
    </source>
</evidence>
<dbReference type="Proteomes" id="UP000232722">
    <property type="component" value="Unassembled WGS sequence"/>
</dbReference>
<reference evidence="2 3" key="3">
    <citation type="submission" date="2017-10" db="EMBL/GenBank/DDBJ databases">
        <title>Extensive intraspecific genome diversity in a model arbuscular mycorrhizal fungus.</title>
        <authorList>
            <person name="Chen E.C.H."/>
            <person name="Morin E."/>
            <person name="Baudet D."/>
            <person name="Noel J."/>
            <person name="Ndikumana S."/>
            <person name="Charron P."/>
            <person name="St-Onge C."/>
            <person name="Giorgi J."/>
            <person name="Grigoriev I.V."/>
            <person name="Roux C."/>
            <person name="Martin F.M."/>
            <person name="Corradi N."/>
        </authorList>
    </citation>
    <scope>NUCLEOTIDE SEQUENCE [LARGE SCALE GENOMIC DNA]</scope>
    <source>
        <strain evidence="2 3">A1</strain>
    </source>
</reference>
<evidence type="ECO:0000313" key="2">
    <source>
        <dbReference type="EMBL" id="PKC72385.1"/>
    </source>
</evidence>
<dbReference type="EMBL" id="LLXJ01000180">
    <property type="protein sequence ID" value="PKC13620.1"/>
    <property type="molecule type" value="Genomic_DNA"/>
</dbReference>
<dbReference type="EMBL" id="LLXH01000127">
    <property type="protein sequence ID" value="PKC72385.1"/>
    <property type="molecule type" value="Genomic_DNA"/>
</dbReference>
<sequence>MAVGLFKNVAEPSKNYMLTVKHSVKEEGSESVFQPGKFDKIENWKILGMPNVPLGSNITITKICNINSEINENDNQALINDIVNYGYVQKIGRSTFTTLKIDINDESNKFEIMNNLKQNLAKLAKEFCNKEIPDFNELFHEDPTTDDLEKLICIESVVEQQEICPFSKFNTEELCLFS</sequence>
<dbReference type="AlphaFoldDB" id="A0A2I1E387"/>
<reference evidence="2 3" key="4">
    <citation type="submission" date="2017-10" db="EMBL/GenBank/DDBJ databases">
        <title>Genome analyses suggest a sexual origin of heterokaryosis in a supposedly ancient asexual fungus.</title>
        <authorList>
            <person name="Corradi N."/>
            <person name="Sedzielewska K."/>
            <person name="Noel J."/>
            <person name="Charron P."/>
            <person name="Farinelli L."/>
            <person name="Marton T."/>
            <person name="Kruger M."/>
            <person name="Pelin A."/>
            <person name="Brachmann A."/>
            <person name="Corradi N."/>
        </authorList>
    </citation>
    <scope>NUCLEOTIDE SEQUENCE [LARGE SCALE GENOMIC DNA]</scope>
    <source>
        <strain evidence="2 3">A1</strain>
    </source>
</reference>
<dbReference type="VEuPathDB" id="FungiDB:RhiirA1_452383"/>
<evidence type="ECO:0000313" key="1">
    <source>
        <dbReference type="EMBL" id="PKC13620.1"/>
    </source>
</evidence>
<organism evidence="2 3">
    <name type="scientific">Rhizophagus irregularis</name>
    <dbReference type="NCBI Taxonomy" id="588596"/>
    <lineage>
        <taxon>Eukaryota</taxon>
        <taxon>Fungi</taxon>
        <taxon>Fungi incertae sedis</taxon>
        <taxon>Mucoromycota</taxon>
        <taxon>Glomeromycotina</taxon>
        <taxon>Glomeromycetes</taxon>
        <taxon>Glomerales</taxon>
        <taxon>Glomeraceae</taxon>
        <taxon>Rhizophagus</taxon>
    </lineage>
</organism>
<protein>
    <submittedName>
        <fullName evidence="2">Uncharacterized protein</fullName>
    </submittedName>
</protein>